<dbReference type="InterPro" id="IPR029000">
    <property type="entry name" value="Cyclophilin-like_dom_sf"/>
</dbReference>
<dbReference type="SUPFAM" id="SSF50891">
    <property type="entry name" value="Cyclophilin-like"/>
    <property type="match status" value="1"/>
</dbReference>
<dbReference type="Gene3D" id="3.30.1360.40">
    <property type="match status" value="1"/>
</dbReference>
<evidence type="ECO:0000259" key="4">
    <source>
        <dbReference type="SMART" id="SM00796"/>
    </source>
</evidence>
<dbReference type="Pfam" id="PF02682">
    <property type="entry name" value="CT_C_D"/>
    <property type="match status" value="1"/>
</dbReference>
<gene>
    <name evidence="5" type="primary">pxpB</name>
    <name evidence="5" type="ORF">EGC76_04680</name>
</gene>
<evidence type="ECO:0000313" key="6">
    <source>
        <dbReference type="Proteomes" id="UP000288789"/>
    </source>
</evidence>
<evidence type="ECO:0000256" key="2">
    <source>
        <dbReference type="ARBA" id="ARBA00022801"/>
    </source>
</evidence>
<feature type="domain" description="Carboxyltransferase" evidence="4">
    <location>
        <begin position="3"/>
        <end position="200"/>
    </location>
</feature>
<dbReference type="InterPro" id="IPR010016">
    <property type="entry name" value="PxpB"/>
</dbReference>
<dbReference type="EC" id="3.5.2.9" evidence="5"/>
<dbReference type="PANTHER" id="PTHR34698:SF2">
    <property type="entry name" value="5-OXOPROLINASE SUBUNIT B"/>
    <property type="match status" value="1"/>
</dbReference>
<dbReference type="GO" id="GO:0005524">
    <property type="term" value="F:ATP binding"/>
    <property type="evidence" value="ECO:0007669"/>
    <property type="project" value="UniProtKB-KW"/>
</dbReference>
<dbReference type="Proteomes" id="UP000288789">
    <property type="component" value="Unassembled WGS sequence"/>
</dbReference>
<dbReference type="OrthoDB" id="9778567at2"/>
<proteinExistence type="predicted"/>
<dbReference type="GO" id="GO:0017168">
    <property type="term" value="F:5-oxoprolinase (ATP-hydrolyzing) activity"/>
    <property type="evidence" value="ECO:0007669"/>
    <property type="project" value="UniProtKB-EC"/>
</dbReference>
<dbReference type="PANTHER" id="PTHR34698">
    <property type="entry name" value="5-OXOPROLINASE SUBUNIT B"/>
    <property type="match status" value="1"/>
</dbReference>
<dbReference type="AlphaFoldDB" id="A0A451GEP4"/>
<dbReference type="InterPro" id="IPR003833">
    <property type="entry name" value="CT_C_D"/>
</dbReference>
<accession>A0A451GEP4</accession>
<dbReference type="SMART" id="SM00796">
    <property type="entry name" value="AHS1"/>
    <property type="match status" value="1"/>
</dbReference>
<dbReference type="EMBL" id="RSFE01000003">
    <property type="protein sequence ID" value="RWU11563.1"/>
    <property type="molecule type" value="Genomic_DNA"/>
</dbReference>
<keyword evidence="3" id="KW-0067">ATP-binding</keyword>
<sequence length="230" mass="25351">MQARVEVAALDAAMVVFEARVDKAINQRVHAFRASVLAGNPPWLVDVVAAYHTLMVVYDVQTTEYAVVERFLNQQLHGVNNQELAHTGTLHEFKVCYDADLGMDLTRVSELTGLSTSAIIEHHSAPTYHVYTIGFAPGFAYLGDVTESLQVPRQSTPRAKVPAGSVAIANQQTAIYPRPSPGGWNLIGRVAGWQFETGLTMRAGDQVKFIPISRAEYDQLEQQARERAND</sequence>
<dbReference type="SUPFAM" id="SSF160467">
    <property type="entry name" value="PH0987 N-terminal domain-like"/>
    <property type="match status" value="1"/>
</dbReference>
<reference evidence="5 6" key="1">
    <citation type="submission" date="2018-12" db="EMBL/GenBank/DDBJ databases">
        <authorList>
            <person name="Li A."/>
            <person name="Zhang M."/>
            <person name="Zhu H."/>
        </authorList>
    </citation>
    <scope>NUCLEOTIDE SEQUENCE [LARGE SCALE GENOMIC DNA]</scope>
    <source>
        <strain evidence="5 6">R04H25</strain>
    </source>
</reference>
<dbReference type="Gene3D" id="2.40.100.10">
    <property type="entry name" value="Cyclophilin-like"/>
    <property type="match status" value="1"/>
</dbReference>
<dbReference type="NCBIfam" id="TIGR00370">
    <property type="entry name" value="5-oxoprolinase subunit PxpB"/>
    <property type="match status" value="1"/>
</dbReference>
<organism evidence="5 6">
    <name type="scientific">Pseudidiomarina gelatinasegens</name>
    <dbReference type="NCBI Taxonomy" id="2487740"/>
    <lineage>
        <taxon>Bacteria</taxon>
        <taxon>Pseudomonadati</taxon>
        <taxon>Pseudomonadota</taxon>
        <taxon>Gammaproteobacteria</taxon>
        <taxon>Alteromonadales</taxon>
        <taxon>Idiomarinaceae</taxon>
        <taxon>Pseudidiomarina</taxon>
    </lineage>
</organism>
<keyword evidence="6" id="KW-1185">Reference proteome</keyword>
<evidence type="ECO:0000256" key="3">
    <source>
        <dbReference type="ARBA" id="ARBA00022840"/>
    </source>
</evidence>
<dbReference type="RefSeq" id="WP_128351852.1">
    <property type="nucleotide sequence ID" value="NZ_RSFE01000003.1"/>
</dbReference>
<evidence type="ECO:0000256" key="1">
    <source>
        <dbReference type="ARBA" id="ARBA00022741"/>
    </source>
</evidence>
<protein>
    <submittedName>
        <fullName evidence="5">5-oxoprolinase subunit PxpB</fullName>
        <ecNumber evidence="5">3.5.2.9</ecNumber>
    </submittedName>
</protein>
<name>A0A451GEP4_9GAMM</name>
<evidence type="ECO:0000313" key="5">
    <source>
        <dbReference type="EMBL" id="RWU11563.1"/>
    </source>
</evidence>
<comment type="caution">
    <text evidence="5">The sequence shown here is derived from an EMBL/GenBank/DDBJ whole genome shotgun (WGS) entry which is preliminary data.</text>
</comment>
<keyword evidence="1" id="KW-0547">Nucleotide-binding</keyword>
<keyword evidence="2 5" id="KW-0378">Hydrolase</keyword>